<reference evidence="1" key="1">
    <citation type="journal article" date="2018" name="BMC Genomics">
        <title>Comparative genomics of the wheat fungal pathogen Pyrenophora tritici-repentis reveals chromosomal variations and genome plasticity.</title>
        <authorList>
            <person name="Moolhuijzen P."/>
            <person name="See P.T."/>
            <person name="Hane J.K."/>
            <person name="Shi G."/>
            <person name="Liu Z."/>
            <person name="Oliver R.P."/>
            <person name="Moffat C.S."/>
        </authorList>
    </citation>
    <scope>NUCLEOTIDE SEQUENCE [LARGE SCALE GENOMIC DNA]</scope>
    <source>
        <strain evidence="1">M4</strain>
    </source>
</reference>
<dbReference type="OMA" id="HTNWLLN"/>
<protein>
    <submittedName>
        <fullName evidence="2">Uncharacterized protein</fullName>
    </submittedName>
</protein>
<reference evidence="2" key="3">
    <citation type="journal article" date="2022" name="bioRxiv">
        <title>A global pangenome for the wheat fungal pathogen Pyrenophora tritici-repentis and prediction of effector protein structural homology.</title>
        <authorList>
            <person name="Moolhuijzen P."/>
            <person name="See P.T."/>
            <person name="Shi G."/>
            <person name="Powell H.R."/>
            <person name="Cockram J."/>
            <person name="Jorgensen L.N."/>
            <person name="Benslimane H."/>
            <person name="Strelkov S.E."/>
            <person name="Turner J."/>
            <person name="Liu Z."/>
            <person name="Moffat C.S."/>
        </authorList>
    </citation>
    <scope>NUCLEOTIDE SEQUENCE</scope>
    <source>
        <strain evidence="2">86-124</strain>
    </source>
</reference>
<dbReference type="EMBL" id="NRDI02000006">
    <property type="protein sequence ID" value="KAI1515333.1"/>
    <property type="molecule type" value="Genomic_DNA"/>
</dbReference>
<evidence type="ECO:0000313" key="2">
    <source>
        <dbReference type="EMBL" id="KAI1515333.1"/>
    </source>
</evidence>
<proteinExistence type="predicted"/>
<dbReference type="EMBL" id="NQIK02000008">
    <property type="protein sequence ID" value="KAF7567456.1"/>
    <property type="molecule type" value="Genomic_DNA"/>
</dbReference>
<sequence length="173" mass="19397">MSSPTSRIAALEAQARKNQTRIDELTHTNWLLNNYNDNVIKELLNFEAVFDIQHTSPGDILPEPPPNLARPPVHTNSLPTQVFHYPEPPQPTPFYIAARASPHISLSLVIPVFKGEALELAVNSVDLVFILRQALRRKGWGDTNIQQGVSDFLSHPMIKVTWQGKEGEYGNLL</sequence>
<comment type="caution">
    <text evidence="2">The sequence shown here is derived from an EMBL/GenBank/DDBJ whole genome shotgun (WGS) entry which is preliminary data.</text>
</comment>
<dbReference type="Proteomes" id="UP000245464">
    <property type="component" value="Chromosome 8"/>
</dbReference>
<organism evidence="2 3">
    <name type="scientific">Pyrenophora tritici-repentis</name>
    <dbReference type="NCBI Taxonomy" id="45151"/>
    <lineage>
        <taxon>Eukaryota</taxon>
        <taxon>Fungi</taxon>
        <taxon>Dikarya</taxon>
        <taxon>Ascomycota</taxon>
        <taxon>Pezizomycotina</taxon>
        <taxon>Dothideomycetes</taxon>
        <taxon>Pleosporomycetidae</taxon>
        <taxon>Pleosporales</taxon>
        <taxon>Pleosporineae</taxon>
        <taxon>Pleosporaceae</taxon>
        <taxon>Pyrenophora</taxon>
    </lineage>
</organism>
<dbReference type="AlphaFoldDB" id="A0A2W1I8D7"/>
<dbReference type="Proteomes" id="UP000249757">
    <property type="component" value="Unassembled WGS sequence"/>
</dbReference>
<dbReference type="OrthoDB" id="3689975at2759"/>
<accession>A0A2W1I8D7</accession>
<keyword evidence="3" id="KW-1185">Reference proteome</keyword>
<reference evidence="3" key="4">
    <citation type="journal article" date="2022" name="Microb. Genom.">
        <title>A global pangenome for the wheat fungal pathogen Pyrenophora tritici-repentis and prediction of effector protein structural homology.</title>
        <authorList>
            <person name="Moolhuijzen P.M."/>
            <person name="See P.T."/>
            <person name="Shi G."/>
            <person name="Powell H.R."/>
            <person name="Cockram J."/>
            <person name="Jorgensen L.N."/>
            <person name="Benslimane H."/>
            <person name="Strelkov S.E."/>
            <person name="Turner J."/>
            <person name="Liu Z."/>
            <person name="Moffat C.S."/>
        </authorList>
    </citation>
    <scope>NUCLEOTIDE SEQUENCE [LARGE SCALE GENOMIC DNA]</scope>
</reference>
<evidence type="ECO:0000313" key="1">
    <source>
        <dbReference type="EMBL" id="KAF7567456.1"/>
    </source>
</evidence>
<gene>
    <name evidence="2" type="ORF">Ptr86124_005334</name>
    <name evidence="1" type="ORF">PtrM4_140470</name>
</gene>
<reference evidence="2" key="2">
    <citation type="submission" date="2021-05" db="EMBL/GenBank/DDBJ databases">
        <authorList>
            <person name="Moolhuijzen P.M."/>
            <person name="Moffat C.S."/>
        </authorList>
    </citation>
    <scope>NUCLEOTIDE SEQUENCE</scope>
    <source>
        <strain evidence="2">86-124</strain>
    </source>
</reference>
<name>A0A2W1I8D7_9PLEO</name>
<evidence type="ECO:0000313" key="3">
    <source>
        <dbReference type="Proteomes" id="UP000249757"/>
    </source>
</evidence>